<protein>
    <submittedName>
        <fullName evidence="1">Uncharacterized protein</fullName>
    </submittedName>
</protein>
<evidence type="ECO:0000313" key="1">
    <source>
        <dbReference type="EMBL" id="RCX09609.1"/>
    </source>
</evidence>
<proteinExistence type="predicted"/>
<comment type="caution">
    <text evidence="1">The sequence shown here is derived from an EMBL/GenBank/DDBJ whole genome shotgun (WGS) entry which is preliminary data.</text>
</comment>
<evidence type="ECO:0000313" key="2">
    <source>
        <dbReference type="Proteomes" id="UP000253034"/>
    </source>
</evidence>
<dbReference type="Proteomes" id="UP000253034">
    <property type="component" value="Unassembled WGS sequence"/>
</dbReference>
<reference evidence="1 2" key="1">
    <citation type="submission" date="2018-07" db="EMBL/GenBank/DDBJ databases">
        <title>Genomic Encyclopedia of Type Strains, Phase IV (KMG-IV): sequencing the most valuable type-strain genomes for metagenomic binning, comparative biology and taxonomic classification.</title>
        <authorList>
            <person name="Goeker M."/>
        </authorList>
    </citation>
    <scope>NUCLEOTIDE SEQUENCE [LARGE SCALE GENOMIC DNA]</scope>
    <source>
        <strain evidence="1 2">DSM 27016</strain>
    </source>
</reference>
<sequence>MSRKDILQEINRLIEEDGGALGIHDLAGLKAFLGEDSNKRLEVYDRIEELGSILIMGQGMW</sequence>
<dbReference type="EMBL" id="QPJT01000034">
    <property type="protein sequence ID" value="RCX09609.1"/>
    <property type="molecule type" value="Genomic_DNA"/>
</dbReference>
<dbReference type="RefSeq" id="WP_114299757.1">
    <property type="nucleotide sequence ID" value="NZ_QPJT01000034.1"/>
</dbReference>
<dbReference type="AlphaFoldDB" id="A0A369AJM7"/>
<gene>
    <name evidence="1" type="ORF">DFR58_13413</name>
</gene>
<organism evidence="1 2">
    <name type="scientific">Anaerobacterium chartisolvens</name>
    <dbReference type="NCBI Taxonomy" id="1297424"/>
    <lineage>
        <taxon>Bacteria</taxon>
        <taxon>Bacillati</taxon>
        <taxon>Bacillota</taxon>
        <taxon>Clostridia</taxon>
        <taxon>Eubacteriales</taxon>
        <taxon>Oscillospiraceae</taxon>
        <taxon>Anaerobacterium</taxon>
    </lineage>
</organism>
<name>A0A369AJM7_9FIRM</name>
<keyword evidence="2" id="KW-1185">Reference proteome</keyword>
<accession>A0A369AJM7</accession>